<organism evidence="1 2">
    <name type="scientific">Cylindrobasidium torrendii FP15055 ss-10</name>
    <dbReference type="NCBI Taxonomy" id="1314674"/>
    <lineage>
        <taxon>Eukaryota</taxon>
        <taxon>Fungi</taxon>
        <taxon>Dikarya</taxon>
        <taxon>Basidiomycota</taxon>
        <taxon>Agaricomycotina</taxon>
        <taxon>Agaricomycetes</taxon>
        <taxon>Agaricomycetidae</taxon>
        <taxon>Agaricales</taxon>
        <taxon>Marasmiineae</taxon>
        <taxon>Physalacriaceae</taxon>
        <taxon>Cylindrobasidium</taxon>
    </lineage>
</organism>
<sequence>MPFVVGVTFDVAKVHAMSRARGYPVDDEKHANSFVLARIVSATLDDYRKYPHCLAFDNTDGEIITVVSLDGGSIYETSEEASATLLNCSIPDEWKSENPQWEWLSWLADKPAVFGFYEWIRW</sequence>
<dbReference type="Proteomes" id="UP000054007">
    <property type="component" value="Unassembled WGS sequence"/>
</dbReference>
<evidence type="ECO:0000313" key="2">
    <source>
        <dbReference type="Proteomes" id="UP000054007"/>
    </source>
</evidence>
<keyword evidence="2" id="KW-1185">Reference proteome</keyword>
<reference evidence="1 2" key="1">
    <citation type="journal article" date="2015" name="Fungal Genet. Biol.">
        <title>Evolution of novel wood decay mechanisms in Agaricales revealed by the genome sequences of Fistulina hepatica and Cylindrobasidium torrendii.</title>
        <authorList>
            <person name="Floudas D."/>
            <person name="Held B.W."/>
            <person name="Riley R."/>
            <person name="Nagy L.G."/>
            <person name="Koehler G."/>
            <person name="Ransdell A.S."/>
            <person name="Younus H."/>
            <person name="Chow J."/>
            <person name="Chiniquy J."/>
            <person name="Lipzen A."/>
            <person name="Tritt A."/>
            <person name="Sun H."/>
            <person name="Haridas S."/>
            <person name="LaButti K."/>
            <person name="Ohm R.A."/>
            <person name="Kues U."/>
            <person name="Blanchette R.A."/>
            <person name="Grigoriev I.V."/>
            <person name="Minto R.E."/>
            <person name="Hibbett D.S."/>
        </authorList>
    </citation>
    <scope>NUCLEOTIDE SEQUENCE [LARGE SCALE GENOMIC DNA]</scope>
    <source>
        <strain evidence="1 2">FP15055 ss-10</strain>
    </source>
</reference>
<proteinExistence type="predicted"/>
<evidence type="ECO:0000313" key="1">
    <source>
        <dbReference type="EMBL" id="KIY72612.1"/>
    </source>
</evidence>
<name>A0A0D7BQ89_9AGAR</name>
<gene>
    <name evidence="1" type="ORF">CYLTODRAFT_440513</name>
</gene>
<dbReference type="AlphaFoldDB" id="A0A0D7BQ89"/>
<protein>
    <submittedName>
        <fullName evidence="1">Uncharacterized protein</fullName>
    </submittedName>
</protein>
<dbReference type="EMBL" id="KN880442">
    <property type="protein sequence ID" value="KIY72612.1"/>
    <property type="molecule type" value="Genomic_DNA"/>
</dbReference>
<accession>A0A0D7BQ89</accession>